<name>A0A1U7IJI4_9CYAN</name>
<gene>
    <name evidence="3" type="ORF">NIES2119_13710</name>
</gene>
<dbReference type="EMBL" id="MRCE01000012">
    <property type="protein sequence ID" value="OKH37306.1"/>
    <property type="molecule type" value="Genomic_DNA"/>
</dbReference>
<reference evidence="3 4" key="1">
    <citation type="submission" date="2016-11" db="EMBL/GenBank/DDBJ databases">
        <title>Draft Genome Sequences of Nine Cyanobacterial Strains from Diverse Habitats.</title>
        <authorList>
            <person name="Zhu T."/>
            <person name="Hou S."/>
            <person name="Lu X."/>
            <person name="Hess W.R."/>
        </authorList>
    </citation>
    <scope>NUCLEOTIDE SEQUENCE [LARGE SCALE GENOMIC DNA]</scope>
    <source>
        <strain evidence="3 4">IAM M-71</strain>
    </source>
</reference>
<dbReference type="SMART" id="SM00028">
    <property type="entry name" value="TPR"/>
    <property type="match status" value="3"/>
</dbReference>
<dbReference type="RefSeq" id="WP_073594055.1">
    <property type="nucleotide sequence ID" value="NZ_MRCE01000012.1"/>
</dbReference>
<organism evidence="3 4">
    <name type="scientific">[Phormidium ambiguum] IAM M-71</name>
    <dbReference type="NCBI Taxonomy" id="454136"/>
    <lineage>
        <taxon>Bacteria</taxon>
        <taxon>Bacillati</taxon>
        <taxon>Cyanobacteriota</taxon>
        <taxon>Cyanophyceae</taxon>
        <taxon>Oscillatoriophycideae</taxon>
        <taxon>Aerosakkonematales</taxon>
        <taxon>Aerosakkonemataceae</taxon>
        <taxon>Floridanema</taxon>
    </lineage>
</organism>
<dbReference type="STRING" id="454136.NIES2119_13710"/>
<keyword evidence="2" id="KW-1133">Transmembrane helix</keyword>
<keyword evidence="2" id="KW-0472">Membrane</keyword>
<dbReference type="PANTHER" id="PTHR10098">
    <property type="entry name" value="RAPSYN-RELATED"/>
    <property type="match status" value="1"/>
</dbReference>
<evidence type="ECO:0000313" key="4">
    <source>
        <dbReference type="Proteomes" id="UP000185860"/>
    </source>
</evidence>
<dbReference type="Gene3D" id="1.25.40.10">
    <property type="entry name" value="Tetratricopeptide repeat domain"/>
    <property type="match status" value="3"/>
</dbReference>
<comment type="caution">
    <text evidence="3">The sequence shown here is derived from an EMBL/GenBank/DDBJ whole genome shotgun (WGS) entry which is preliminary data.</text>
</comment>
<sequence>MYDRSMSLYFVSVILVVTSAFLLPVTIDCMSLKALGQTQINQNREARKIEADRLYQQGIELLRKRQLPQAVEKFQDTLVIYQAIQNYDGEQRIRYLIGGIYEQLGESDRAQKYYPPVSESFGQFRSASSEEQRLINEELEPIAKEIKNRADQLYQQGIQQLRQKQLQQALQTFQKSLAIYKEVGFREIYSKVLYQIASIYEQLGESEQAKKYYQEAELFMSMFGTRPTTRYDVTRNSMFGVPPIRTSSGGSRGSESNIQRDDDEDPKTRADRLFKEGSQLLETGELRVARIKFEQVLGIRKKLGDRKGQTETLILLAKVHERLGNKNWAEQLNRRAREIGLR</sequence>
<accession>A0A1U7IJI4</accession>
<keyword evidence="2" id="KW-0812">Transmembrane</keyword>
<dbReference type="InterPro" id="IPR011990">
    <property type="entry name" value="TPR-like_helical_dom_sf"/>
</dbReference>
<evidence type="ECO:0000256" key="1">
    <source>
        <dbReference type="SAM" id="MobiDB-lite"/>
    </source>
</evidence>
<evidence type="ECO:0000256" key="2">
    <source>
        <dbReference type="SAM" id="Phobius"/>
    </source>
</evidence>
<dbReference type="InterPro" id="IPR019734">
    <property type="entry name" value="TPR_rpt"/>
</dbReference>
<dbReference type="Pfam" id="PF13424">
    <property type="entry name" value="TPR_12"/>
    <property type="match status" value="1"/>
</dbReference>
<proteinExistence type="predicted"/>
<dbReference type="SUPFAM" id="SSF48452">
    <property type="entry name" value="TPR-like"/>
    <property type="match status" value="1"/>
</dbReference>
<protein>
    <submittedName>
        <fullName evidence="3">Uncharacterized protein</fullName>
    </submittedName>
</protein>
<evidence type="ECO:0000313" key="3">
    <source>
        <dbReference type="EMBL" id="OKH37306.1"/>
    </source>
</evidence>
<feature type="region of interest" description="Disordered" evidence="1">
    <location>
        <begin position="235"/>
        <end position="268"/>
    </location>
</feature>
<dbReference type="Proteomes" id="UP000185860">
    <property type="component" value="Unassembled WGS sequence"/>
</dbReference>
<dbReference type="AlphaFoldDB" id="A0A1U7IJI4"/>
<feature type="transmembrane region" description="Helical" evidence="2">
    <location>
        <begin position="7"/>
        <end position="27"/>
    </location>
</feature>
<dbReference type="Pfam" id="PF13181">
    <property type="entry name" value="TPR_8"/>
    <property type="match status" value="1"/>
</dbReference>
<feature type="compositionally biased region" description="Low complexity" evidence="1">
    <location>
        <begin position="247"/>
        <end position="256"/>
    </location>
</feature>